<evidence type="ECO:0000313" key="6">
    <source>
        <dbReference type="WBParaSite" id="ALUE_0000908401-mRNA-1"/>
    </source>
</evidence>
<dbReference type="SMART" id="SM00320">
    <property type="entry name" value="WD40"/>
    <property type="match status" value="4"/>
</dbReference>
<name>A0A0M3HZF7_ASCLU</name>
<dbReference type="InterPro" id="IPR015943">
    <property type="entry name" value="WD40/YVTN_repeat-like_dom_sf"/>
</dbReference>
<dbReference type="AlphaFoldDB" id="A0A0M3HZF7"/>
<comment type="similarity">
    <text evidence="1">Belongs to the WD repeat EIPR1 family.</text>
</comment>
<dbReference type="InterPro" id="IPR059104">
    <property type="entry name" value="Beta-prop_EIPR1-like"/>
</dbReference>
<dbReference type="Pfam" id="PF23609">
    <property type="entry name" value="Beta-prop_EIPR1"/>
    <property type="match status" value="1"/>
</dbReference>
<keyword evidence="2" id="KW-0853">WD repeat</keyword>
<dbReference type="InterPro" id="IPR040323">
    <property type="entry name" value="EIPR1"/>
</dbReference>
<evidence type="ECO:0000256" key="1">
    <source>
        <dbReference type="ARBA" id="ARBA00005672"/>
    </source>
</evidence>
<evidence type="ECO:0000259" key="4">
    <source>
        <dbReference type="Pfam" id="PF23609"/>
    </source>
</evidence>
<keyword evidence="3" id="KW-0677">Repeat</keyword>
<sequence>MSLSFSSELLCVAVTEFYFSCAEQGHLSIKMGEPLSLMYGIDLQTRCLVGVPAEQERTLFLVGTLSLKQDNQITESSPMGSKGNINAIAWNPHFSGNTLGVACDGDIRAIDMRSLENSFIIKDANPPTVRSMDFNPNMQYTIATCGDDCRVALWDTRRTIEPLKTLHDHSHWIWCVRFNPIHDQLILSGGSDARLFLNSVMSLSSDSIQATDVATEDVITNDSITQRLVPLKCSTEEKQHAFSSLTEEMYKRHCAPSSLVETSSNSQFCTKAFFVGTHHVASHFRLNDERLEKVEEHEDSVYACAWAGNDPWVFASLSFDGRVIVSRVKRHHKYAILQL</sequence>
<evidence type="ECO:0000313" key="5">
    <source>
        <dbReference type="Proteomes" id="UP000036681"/>
    </source>
</evidence>
<dbReference type="Gene3D" id="2.130.10.10">
    <property type="entry name" value="YVTN repeat-like/Quinoprotein amine dehydrogenase"/>
    <property type="match status" value="1"/>
</dbReference>
<dbReference type="Proteomes" id="UP000036681">
    <property type="component" value="Unplaced"/>
</dbReference>
<organism evidence="5 6">
    <name type="scientific">Ascaris lumbricoides</name>
    <name type="common">Giant roundworm</name>
    <dbReference type="NCBI Taxonomy" id="6252"/>
    <lineage>
        <taxon>Eukaryota</taxon>
        <taxon>Metazoa</taxon>
        <taxon>Ecdysozoa</taxon>
        <taxon>Nematoda</taxon>
        <taxon>Chromadorea</taxon>
        <taxon>Rhabditida</taxon>
        <taxon>Spirurina</taxon>
        <taxon>Ascaridomorpha</taxon>
        <taxon>Ascaridoidea</taxon>
        <taxon>Ascarididae</taxon>
        <taxon>Ascaris</taxon>
    </lineage>
</organism>
<dbReference type="Pfam" id="PF00400">
    <property type="entry name" value="WD40"/>
    <property type="match status" value="1"/>
</dbReference>
<reference evidence="6" key="1">
    <citation type="submission" date="2017-02" db="UniProtKB">
        <authorList>
            <consortium name="WormBaseParasite"/>
        </authorList>
    </citation>
    <scope>IDENTIFICATION</scope>
</reference>
<dbReference type="PANTHER" id="PTHR14205:SF15">
    <property type="entry name" value="EARP AND GARP COMPLEX-INTERACTING PROTEIN 1"/>
    <property type="match status" value="1"/>
</dbReference>
<dbReference type="PROSITE" id="PS00678">
    <property type="entry name" value="WD_REPEATS_1"/>
    <property type="match status" value="1"/>
</dbReference>
<evidence type="ECO:0000256" key="3">
    <source>
        <dbReference type="ARBA" id="ARBA00022737"/>
    </source>
</evidence>
<dbReference type="InterPro" id="IPR001680">
    <property type="entry name" value="WD40_rpt"/>
</dbReference>
<dbReference type="WBParaSite" id="ALUE_0000908401-mRNA-1">
    <property type="protein sequence ID" value="ALUE_0000908401-mRNA-1"/>
    <property type="gene ID" value="ALUE_0000908401"/>
</dbReference>
<dbReference type="PANTHER" id="PTHR14205">
    <property type="entry name" value="WD-REPEAT PROTEIN"/>
    <property type="match status" value="1"/>
</dbReference>
<accession>A0A0M3HZF7</accession>
<dbReference type="GO" id="GO:0016567">
    <property type="term" value="P:protein ubiquitination"/>
    <property type="evidence" value="ECO:0007669"/>
    <property type="project" value="TreeGrafter"/>
</dbReference>
<feature type="domain" description="EIPR1-like beta-propeller" evidence="4">
    <location>
        <begin position="81"/>
        <end position="196"/>
    </location>
</feature>
<keyword evidence="5" id="KW-1185">Reference proteome</keyword>
<evidence type="ECO:0000256" key="2">
    <source>
        <dbReference type="ARBA" id="ARBA00022574"/>
    </source>
</evidence>
<proteinExistence type="inferred from homology"/>
<dbReference type="SUPFAM" id="SSF101908">
    <property type="entry name" value="Putative isomerase YbhE"/>
    <property type="match status" value="1"/>
</dbReference>
<dbReference type="InterPro" id="IPR019775">
    <property type="entry name" value="WD40_repeat_CS"/>
</dbReference>
<protein>
    <submittedName>
        <fullName evidence="6">WD_REPEATS_REGION domain-containing protein</fullName>
    </submittedName>
</protein>